<keyword evidence="2" id="KW-1185">Reference proteome</keyword>
<sequence>MHRDDGDNDKKGKRRRLEWRNRLRRLLCGGSAWKCAVMLSALALLVLAASTLLALEVAGRLRFGGYLVPPRGHNGQLGFYHEMDVDMQALKDTTGRADGKLFPASASNPSEVKAWVAERRKRTNGRKFLVGCTSHWKGYVLRSFLSLFEELKAEHKWEDLDTSKDPMKVIYDMDKKRAPSVMLFCLNSTASTFMSCVRWARSSQCGTTTCTTTTSLTQLSCVTRF</sequence>
<dbReference type="Proteomes" id="UP000198211">
    <property type="component" value="Unassembled WGS sequence"/>
</dbReference>
<gene>
    <name evidence="1" type="ORF">PHMEG_00039975</name>
</gene>
<evidence type="ECO:0000313" key="2">
    <source>
        <dbReference type="Proteomes" id="UP000198211"/>
    </source>
</evidence>
<reference evidence="2" key="1">
    <citation type="submission" date="2017-03" db="EMBL/GenBank/DDBJ databases">
        <title>Phytopthora megakarya and P. palmivora, two closely related causual agents of cacao black pod achieved similar genome size and gene model numbers by different mechanisms.</title>
        <authorList>
            <person name="Ali S."/>
            <person name="Shao J."/>
            <person name="Larry D.J."/>
            <person name="Kronmiller B."/>
            <person name="Shen D."/>
            <person name="Strem M.D."/>
            <person name="Melnick R.L."/>
            <person name="Guiltinan M.J."/>
            <person name="Tyler B.M."/>
            <person name="Meinhardt L.W."/>
            <person name="Bailey B.A."/>
        </authorList>
    </citation>
    <scope>NUCLEOTIDE SEQUENCE [LARGE SCALE GENOMIC DNA]</scope>
    <source>
        <strain evidence="2">zdho120</strain>
    </source>
</reference>
<name>A0A225UER2_9STRA</name>
<evidence type="ECO:0000313" key="1">
    <source>
        <dbReference type="EMBL" id="OWY91443.1"/>
    </source>
</evidence>
<dbReference type="AlphaFoldDB" id="A0A225UER2"/>
<dbReference type="OrthoDB" id="10034067at2759"/>
<dbReference type="EMBL" id="NBNE01020246">
    <property type="protein sequence ID" value="OWY91443.1"/>
    <property type="molecule type" value="Genomic_DNA"/>
</dbReference>
<organism evidence="1 2">
    <name type="scientific">Phytophthora megakarya</name>
    <dbReference type="NCBI Taxonomy" id="4795"/>
    <lineage>
        <taxon>Eukaryota</taxon>
        <taxon>Sar</taxon>
        <taxon>Stramenopiles</taxon>
        <taxon>Oomycota</taxon>
        <taxon>Peronosporomycetes</taxon>
        <taxon>Peronosporales</taxon>
        <taxon>Peronosporaceae</taxon>
        <taxon>Phytophthora</taxon>
    </lineage>
</organism>
<comment type="caution">
    <text evidence="1">The sequence shown here is derived from an EMBL/GenBank/DDBJ whole genome shotgun (WGS) entry which is preliminary data.</text>
</comment>
<protein>
    <submittedName>
        <fullName evidence="1">Uncharacterized protein</fullName>
    </submittedName>
</protein>
<proteinExistence type="predicted"/>
<accession>A0A225UER2</accession>